<name>A0A370U690_9GAMM</name>
<evidence type="ECO:0000256" key="9">
    <source>
        <dbReference type="ARBA" id="ARBA00034290"/>
    </source>
</evidence>
<dbReference type="AlphaFoldDB" id="A0A370U690"/>
<dbReference type="EMBL" id="QKRA01000008">
    <property type="protein sequence ID" value="RDL43296.1"/>
    <property type="molecule type" value="Genomic_DNA"/>
</dbReference>
<keyword evidence="6" id="KW-0378">Hydrolase</keyword>
<dbReference type="PANTHER" id="PTHR33121">
    <property type="entry name" value="CYCLIC DI-GMP PHOSPHODIESTERASE PDEF"/>
    <property type="match status" value="1"/>
</dbReference>
<evidence type="ECO:0000256" key="4">
    <source>
        <dbReference type="ARBA" id="ARBA00022636"/>
    </source>
</evidence>
<dbReference type="InterPro" id="IPR050706">
    <property type="entry name" value="Cyclic-di-GMP_PDE-like"/>
</dbReference>
<keyword evidence="3" id="KW-1003">Cell membrane</keyword>
<feature type="transmembrane region" description="Helical" evidence="10">
    <location>
        <begin position="25"/>
        <end position="48"/>
    </location>
</feature>
<dbReference type="InterPro" id="IPR001633">
    <property type="entry name" value="EAL_dom"/>
</dbReference>
<proteinExistence type="predicted"/>
<evidence type="ECO:0000256" key="8">
    <source>
        <dbReference type="ARBA" id="ARBA00023136"/>
    </source>
</evidence>
<comment type="subcellular location">
    <subcellularLocation>
        <location evidence="1">Cell membrane</location>
        <topology evidence="1">Multi-pass membrane protein</topology>
    </subcellularLocation>
</comment>
<dbReference type="PROSITE" id="PS50883">
    <property type="entry name" value="EAL"/>
    <property type="match status" value="1"/>
</dbReference>
<evidence type="ECO:0000259" key="11">
    <source>
        <dbReference type="PROSITE" id="PS50883"/>
    </source>
</evidence>
<evidence type="ECO:0000256" key="5">
    <source>
        <dbReference type="ARBA" id="ARBA00022692"/>
    </source>
</evidence>
<keyword evidence="13" id="KW-1185">Reference proteome</keyword>
<dbReference type="SUPFAM" id="SSF141868">
    <property type="entry name" value="EAL domain-like"/>
    <property type="match status" value="1"/>
</dbReference>
<dbReference type="CDD" id="cd01948">
    <property type="entry name" value="EAL"/>
    <property type="match status" value="1"/>
</dbReference>
<evidence type="ECO:0000256" key="2">
    <source>
        <dbReference type="ARBA" id="ARBA00012282"/>
    </source>
</evidence>
<dbReference type="Gene3D" id="3.20.20.450">
    <property type="entry name" value="EAL domain"/>
    <property type="match status" value="1"/>
</dbReference>
<feature type="domain" description="EAL" evidence="11">
    <location>
        <begin position="274"/>
        <end position="528"/>
    </location>
</feature>
<evidence type="ECO:0000256" key="1">
    <source>
        <dbReference type="ARBA" id="ARBA00004651"/>
    </source>
</evidence>
<sequence length="539" mass="60044">MNSSSPIASLTKHLWSMMYYFVRTYIWLSLIMGISITFLMAHLVFWYLDSEQLERFVSSASQTSQQLHSNLVTIFTHSNNTCSEQNLITMREDLWRAPLIKDVVHIQDGRIICSASWGNLEAGLVLPKPTIVWPERGLQHWRAVKDPIKGDIQVNMVSDGAVAVLIVPDNAYASIPSNYPNTGFILSTEDNRYVFHASGPMAPENVLTQSGSSWRLLLTQQCNTSSKALECVTAYNAAPGLFGKGLWFISVVGVLSLAISALLHSSILFVIHQKKSLKRALRRAIATQEISVLFQPKVCLTSGRTIGIETLARWHDKHFGHISPDIFVAIAEKNGLMPQLSRLVIEKALYQASSLLKTDSNLHLSINLSMSDMSDPSLLSFINDHCSGHRIPAHQLIFEITENSASGFEGIESSVARFTSCGYQISLDDFGTGYANLSWLSKIKATEIKVDRSFTQMIGDQDPYNRNTLSAIFQLLKDLNISTVFEGIETQEQAEYILRHIPHATGQGWLFAKAMPIQEVARFINTPNSSIQHNADAAR</sequence>
<feature type="transmembrane region" description="Helical" evidence="10">
    <location>
        <begin position="246"/>
        <end position="271"/>
    </location>
</feature>
<evidence type="ECO:0000256" key="10">
    <source>
        <dbReference type="SAM" id="Phobius"/>
    </source>
</evidence>
<dbReference type="EC" id="3.1.4.52" evidence="2"/>
<dbReference type="SMART" id="SM00052">
    <property type="entry name" value="EAL"/>
    <property type="match status" value="1"/>
</dbReference>
<keyword evidence="5 10" id="KW-0812">Transmembrane</keyword>
<keyword evidence="8 10" id="KW-0472">Membrane</keyword>
<evidence type="ECO:0000256" key="7">
    <source>
        <dbReference type="ARBA" id="ARBA00022989"/>
    </source>
</evidence>
<evidence type="ECO:0000256" key="3">
    <source>
        <dbReference type="ARBA" id="ARBA00022475"/>
    </source>
</evidence>
<dbReference type="GO" id="GO:0071111">
    <property type="term" value="F:cyclic-guanylate-specific phosphodiesterase activity"/>
    <property type="evidence" value="ECO:0007669"/>
    <property type="project" value="UniProtKB-EC"/>
</dbReference>
<accession>A0A370U690</accession>
<dbReference type="Pfam" id="PF12792">
    <property type="entry name" value="CSS-motif"/>
    <property type="match status" value="1"/>
</dbReference>
<keyword evidence="4" id="KW-0973">c-di-GMP</keyword>
<protein>
    <recommendedName>
        <fullName evidence="2">cyclic-guanylate-specific phosphodiesterase</fullName>
        <ecNumber evidence="2">3.1.4.52</ecNumber>
    </recommendedName>
</protein>
<reference evidence="12 13" key="1">
    <citation type="submission" date="2018-06" db="EMBL/GenBank/DDBJ databases">
        <title>Marinomonas sp. YLB-05 draft genome sequence.</title>
        <authorList>
            <person name="Yu L."/>
            <person name="Tang X."/>
        </authorList>
    </citation>
    <scope>NUCLEOTIDE SEQUENCE [LARGE SCALE GENOMIC DNA]</scope>
    <source>
        <strain evidence="12 13">YLB-05</strain>
    </source>
</reference>
<evidence type="ECO:0000313" key="13">
    <source>
        <dbReference type="Proteomes" id="UP000254326"/>
    </source>
</evidence>
<gene>
    <name evidence="12" type="ORF">DN730_15075</name>
</gene>
<evidence type="ECO:0000256" key="6">
    <source>
        <dbReference type="ARBA" id="ARBA00022801"/>
    </source>
</evidence>
<organism evidence="12 13">
    <name type="scientific">Marinomonas piezotolerans</name>
    <dbReference type="NCBI Taxonomy" id="2213058"/>
    <lineage>
        <taxon>Bacteria</taxon>
        <taxon>Pseudomonadati</taxon>
        <taxon>Pseudomonadota</taxon>
        <taxon>Gammaproteobacteria</taxon>
        <taxon>Oceanospirillales</taxon>
        <taxon>Oceanospirillaceae</taxon>
        <taxon>Marinomonas</taxon>
    </lineage>
</organism>
<dbReference type="Pfam" id="PF00563">
    <property type="entry name" value="EAL"/>
    <property type="match status" value="1"/>
</dbReference>
<evidence type="ECO:0000313" key="12">
    <source>
        <dbReference type="EMBL" id="RDL43296.1"/>
    </source>
</evidence>
<dbReference type="InterPro" id="IPR024744">
    <property type="entry name" value="CSS-motif_dom"/>
</dbReference>
<comment type="caution">
    <text evidence="12">The sequence shown here is derived from an EMBL/GenBank/DDBJ whole genome shotgun (WGS) entry which is preliminary data.</text>
</comment>
<comment type="catalytic activity">
    <reaction evidence="9">
        <text>3',3'-c-di-GMP + H2O = 5'-phosphoguanylyl(3'-&gt;5')guanosine + H(+)</text>
        <dbReference type="Rhea" id="RHEA:24902"/>
        <dbReference type="ChEBI" id="CHEBI:15377"/>
        <dbReference type="ChEBI" id="CHEBI:15378"/>
        <dbReference type="ChEBI" id="CHEBI:58754"/>
        <dbReference type="ChEBI" id="CHEBI:58805"/>
        <dbReference type="EC" id="3.1.4.52"/>
    </reaction>
</comment>
<dbReference type="InterPro" id="IPR035919">
    <property type="entry name" value="EAL_sf"/>
</dbReference>
<dbReference type="GO" id="GO:0005886">
    <property type="term" value="C:plasma membrane"/>
    <property type="evidence" value="ECO:0007669"/>
    <property type="project" value="UniProtKB-SubCell"/>
</dbReference>
<keyword evidence="7 10" id="KW-1133">Transmembrane helix</keyword>
<dbReference type="Proteomes" id="UP000254326">
    <property type="component" value="Unassembled WGS sequence"/>
</dbReference>
<dbReference type="PANTHER" id="PTHR33121:SF79">
    <property type="entry name" value="CYCLIC DI-GMP PHOSPHODIESTERASE PDED-RELATED"/>
    <property type="match status" value="1"/>
</dbReference>